<feature type="transmembrane region" description="Helical" evidence="10">
    <location>
        <begin position="301"/>
        <end position="326"/>
    </location>
</feature>
<keyword evidence="2" id="KW-0813">Transport</keyword>
<keyword evidence="14" id="KW-1185">Reference proteome</keyword>
<feature type="transmembrane region" description="Helical" evidence="10">
    <location>
        <begin position="117"/>
        <end position="137"/>
    </location>
</feature>
<evidence type="ECO:0000256" key="1">
    <source>
        <dbReference type="ARBA" id="ARBA00004651"/>
    </source>
</evidence>
<evidence type="ECO:0000256" key="6">
    <source>
        <dbReference type="ARBA" id="ARBA00022989"/>
    </source>
</evidence>
<proteinExistence type="predicted"/>
<dbReference type="Proteomes" id="UP001597101">
    <property type="component" value="Unassembled WGS sequence"/>
</dbReference>
<dbReference type="EMBL" id="JBHTJV010000005">
    <property type="protein sequence ID" value="MFD0916251.1"/>
    <property type="molecule type" value="Genomic_DNA"/>
</dbReference>
<keyword evidence="5 10" id="KW-0812">Transmembrane</keyword>
<dbReference type="SUPFAM" id="SSF51735">
    <property type="entry name" value="NAD(P)-binding Rossmann-fold domains"/>
    <property type="match status" value="1"/>
</dbReference>
<feature type="transmembrane region" description="Helical" evidence="10">
    <location>
        <begin position="275"/>
        <end position="295"/>
    </location>
</feature>
<protein>
    <submittedName>
        <fullName evidence="13">Cation:proton antiporter</fullName>
    </submittedName>
</protein>
<dbReference type="Pfam" id="PF00999">
    <property type="entry name" value="Na_H_Exchanger"/>
    <property type="match status" value="1"/>
</dbReference>
<dbReference type="InterPro" id="IPR038770">
    <property type="entry name" value="Na+/solute_symporter_sf"/>
</dbReference>
<dbReference type="PANTHER" id="PTHR32507:SF0">
    <property type="entry name" value="NA(+)_H(+) ANTIPORTER 2-RELATED"/>
    <property type="match status" value="1"/>
</dbReference>
<feature type="transmembrane region" description="Helical" evidence="10">
    <location>
        <begin position="158"/>
        <end position="178"/>
    </location>
</feature>
<comment type="caution">
    <text evidence="13">The sequence shown here is derived from an EMBL/GenBank/DDBJ whole genome shotgun (WGS) entry which is preliminary data.</text>
</comment>
<name>A0ABW3FCP5_9HYPH</name>
<keyword evidence="6 10" id="KW-1133">Transmembrane helix</keyword>
<evidence type="ECO:0000256" key="9">
    <source>
        <dbReference type="SAM" id="MobiDB-lite"/>
    </source>
</evidence>
<accession>A0ABW3FCP5</accession>
<dbReference type="PANTHER" id="PTHR32507">
    <property type="entry name" value="NA(+)/H(+) ANTIPORTER 1"/>
    <property type="match status" value="1"/>
</dbReference>
<keyword evidence="3" id="KW-0050">Antiport</keyword>
<evidence type="ECO:0000256" key="10">
    <source>
        <dbReference type="SAM" id="Phobius"/>
    </source>
</evidence>
<gene>
    <name evidence="13" type="ORF">ACFQ14_07525</name>
</gene>
<feature type="transmembrane region" description="Helical" evidence="10">
    <location>
        <begin position="245"/>
        <end position="263"/>
    </location>
</feature>
<evidence type="ECO:0000256" key="2">
    <source>
        <dbReference type="ARBA" id="ARBA00022448"/>
    </source>
</evidence>
<feature type="transmembrane region" description="Helical" evidence="10">
    <location>
        <begin position="219"/>
        <end position="239"/>
    </location>
</feature>
<dbReference type="InterPro" id="IPR003148">
    <property type="entry name" value="RCK_N"/>
</dbReference>
<evidence type="ECO:0000256" key="3">
    <source>
        <dbReference type="ARBA" id="ARBA00022449"/>
    </source>
</evidence>
<feature type="domain" description="RCK N-terminal" evidence="12">
    <location>
        <begin position="402"/>
        <end position="482"/>
    </location>
</feature>
<feature type="transmembrane region" description="Helical" evidence="10">
    <location>
        <begin position="184"/>
        <end position="207"/>
    </location>
</feature>
<feature type="transmembrane region" description="Helical" evidence="10">
    <location>
        <begin position="366"/>
        <end position="386"/>
    </location>
</feature>
<dbReference type="InterPro" id="IPR036291">
    <property type="entry name" value="NAD(P)-bd_dom_sf"/>
</dbReference>
<organism evidence="13 14">
    <name type="scientific">Pseudahrensia aquimaris</name>
    <dbReference type="NCBI Taxonomy" id="744461"/>
    <lineage>
        <taxon>Bacteria</taxon>
        <taxon>Pseudomonadati</taxon>
        <taxon>Pseudomonadota</taxon>
        <taxon>Alphaproteobacteria</taxon>
        <taxon>Hyphomicrobiales</taxon>
        <taxon>Ahrensiaceae</taxon>
        <taxon>Pseudahrensia</taxon>
    </lineage>
</organism>
<sequence length="611" mass="65936">MDTILIQLSAIGIAGMAAQWAAWRFQIPAIALLLAAGFLMGPLTGYIDPATDFGSLYKPIIAFAVAIILFEGGLTLNFAEIRETSKAVRRIVIIGGPLVWLFSTLAAHYAAGLTWPTAAVLGAILVITGPTVIMPLLRQAQLKHRPASLLRWEAIVNDPIGALYAVIAFEVFLVFQAASHSVGALLVTFAIAATFALAGGWAVGRIIASAFLRGLVPEYLKAPILFAAVLFMFAASDAILKESGLLTVTVMGVTLANTRLASLAEMKRFKETATILLVSGLFIMLTASFDVTALYDLGWRAVLFVVLVLFVVRPIAILIATIGVGLDWQERALVAWIAPRGIVAVAVSGLFGSSLTALGVEDGGQMTALAFVVVASTILLHGFSLAPLSRWLNLKAANRPGILIVGGSIWTQAMAAKLKEIGVPVLVADRNRNRVRDIQLADIPVHYGEILSESAHHSIQWSRFSHLIAASDNDAYNALVCSEFGPEIGRSHVYQIGKKEDKGERQSLNFTVGGRRLLDPAKDYSELLQDCWRGWSFTATTLTEEFDYNTFRDSRPSDMALVLWVKPDGSITFAQQSNRNDPGLGDTILAFSPPTPEKTTQMPKSKDKPLP</sequence>
<feature type="transmembrane region" description="Helical" evidence="10">
    <location>
        <begin position="333"/>
        <end position="360"/>
    </location>
</feature>
<evidence type="ECO:0000256" key="7">
    <source>
        <dbReference type="ARBA" id="ARBA00023065"/>
    </source>
</evidence>
<feature type="transmembrane region" description="Helical" evidence="10">
    <location>
        <begin position="6"/>
        <end position="23"/>
    </location>
</feature>
<keyword evidence="7" id="KW-0406">Ion transport</keyword>
<feature type="transmembrane region" description="Helical" evidence="10">
    <location>
        <begin position="30"/>
        <end position="47"/>
    </location>
</feature>
<dbReference type="InterPro" id="IPR006153">
    <property type="entry name" value="Cation/H_exchanger_TM"/>
</dbReference>
<evidence type="ECO:0000256" key="5">
    <source>
        <dbReference type="ARBA" id="ARBA00022692"/>
    </source>
</evidence>
<comment type="subcellular location">
    <subcellularLocation>
        <location evidence="1">Cell membrane</location>
        <topology evidence="1">Multi-pass membrane protein</topology>
    </subcellularLocation>
</comment>
<keyword evidence="8 10" id="KW-0472">Membrane</keyword>
<reference evidence="14" key="1">
    <citation type="journal article" date="2019" name="Int. J. Syst. Evol. Microbiol.">
        <title>The Global Catalogue of Microorganisms (GCM) 10K type strain sequencing project: providing services to taxonomists for standard genome sequencing and annotation.</title>
        <authorList>
            <consortium name="The Broad Institute Genomics Platform"/>
            <consortium name="The Broad Institute Genome Sequencing Center for Infectious Disease"/>
            <person name="Wu L."/>
            <person name="Ma J."/>
        </authorList>
    </citation>
    <scope>NUCLEOTIDE SEQUENCE [LARGE SCALE GENOMIC DNA]</scope>
    <source>
        <strain evidence="14">CCUG 60023</strain>
    </source>
</reference>
<dbReference type="RefSeq" id="WP_377212113.1">
    <property type="nucleotide sequence ID" value="NZ_JBHTJV010000005.1"/>
</dbReference>
<evidence type="ECO:0000259" key="11">
    <source>
        <dbReference type="Pfam" id="PF00999"/>
    </source>
</evidence>
<evidence type="ECO:0000256" key="8">
    <source>
        <dbReference type="ARBA" id="ARBA00023136"/>
    </source>
</evidence>
<evidence type="ECO:0000313" key="13">
    <source>
        <dbReference type="EMBL" id="MFD0916251.1"/>
    </source>
</evidence>
<dbReference type="Gene3D" id="1.20.1530.20">
    <property type="match status" value="1"/>
</dbReference>
<evidence type="ECO:0000313" key="14">
    <source>
        <dbReference type="Proteomes" id="UP001597101"/>
    </source>
</evidence>
<feature type="region of interest" description="Disordered" evidence="9">
    <location>
        <begin position="576"/>
        <end position="611"/>
    </location>
</feature>
<evidence type="ECO:0000256" key="4">
    <source>
        <dbReference type="ARBA" id="ARBA00022475"/>
    </source>
</evidence>
<dbReference type="Gene3D" id="3.40.50.720">
    <property type="entry name" value="NAD(P)-binding Rossmann-like Domain"/>
    <property type="match status" value="1"/>
</dbReference>
<feature type="transmembrane region" description="Helical" evidence="10">
    <location>
        <begin position="91"/>
        <end position="111"/>
    </location>
</feature>
<feature type="transmembrane region" description="Helical" evidence="10">
    <location>
        <begin position="59"/>
        <end position="79"/>
    </location>
</feature>
<dbReference type="Pfam" id="PF02254">
    <property type="entry name" value="TrkA_N"/>
    <property type="match status" value="1"/>
</dbReference>
<feature type="domain" description="Cation/H+ exchanger transmembrane" evidence="11">
    <location>
        <begin position="22"/>
        <end position="391"/>
    </location>
</feature>
<keyword evidence="4" id="KW-1003">Cell membrane</keyword>
<evidence type="ECO:0000259" key="12">
    <source>
        <dbReference type="Pfam" id="PF02254"/>
    </source>
</evidence>